<gene>
    <name evidence="12" type="ORF">DdX_01088</name>
</gene>
<comment type="subcellular location">
    <subcellularLocation>
        <location evidence="1 11">Endoplasmic reticulum membrane</location>
        <topology evidence="1 11">Multi-pass membrane protein</topology>
    </subcellularLocation>
</comment>
<dbReference type="GO" id="GO:0006506">
    <property type="term" value="P:GPI anchor biosynthetic process"/>
    <property type="evidence" value="ECO:0007669"/>
    <property type="project" value="UniProtKB-KW"/>
</dbReference>
<dbReference type="Proteomes" id="UP001201812">
    <property type="component" value="Unassembled WGS sequence"/>
</dbReference>
<comment type="caution">
    <text evidence="12">The sequence shown here is derived from an EMBL/GenBank/DDBJ whole genome shotgun (WGS) entry which is preliminary data.</text>
</comment>
<feature type="transmembrane region" description="Helical" evidence="11">
    <location>
        <begin position="79"/>
        <end position="96"/>
    </location>
</feature>
<keyword evidence="7 11" id="KW-0812">Transmembrane</keyword>
<keyword evidence="6 11" id="KW-0808">Transferase</keyword>
<feature type="transmembrane region" description="Helical" evidence="11">
    <location>
        <begin position="316"/>
        <end position="336"/>
    </location>
</feature>
<evidence type="ECO:0000256" key="2">
    <source>
        <dbReference type="ARBA" id="ARBA00004687"/>
    </source>
</evidence>
<dbReference type="GO" id="GO:0005789">
    <property type="term" value="C:endoplasmic reticulum membrane"/>
    <property type="evidence" value="ECO:0007669"/>
    <property type="project" value="UniProtKB-SubCell"/>
</dbReference>
<feature type="transmembrane region" description="Helical" evidence="11">
    <location>
        <begin position="450"/>
        <end position="470"/>
    </location>
</feature>
<feature type="transmembrane region" description="Helical" evidence="11">
    <location>
        <begin position="259"/>
        <end position="283"/>
    </location>
</feature>
<evidence type="ECO:0000313" key="13">
    <source>
        <dbReference type="Proteomes" id="UP001201812"/>
    </source>
</evidence>
<reference evidence="12" key="1">
    <citation type="submission" date="2022-01" db="EMBL/GenBank/DDBJ databases">
        <title>Genome Sequence Resource for Two Populations of Ditylenchus destructor, the Migratory Endoparasitic Phytonematode.</title>
        <authorList>
            <person name="Zhang H."/>
            <person name="Lin R."/>
            <person name="Xie B."/>
        </authorList>
    </citation>
    <scope>NUCLEOTIDE SEQUENCE</scope>
    <source>
        <strain evidence="12">BazhouSP</strain>
    </source>
</reference>
<dbReference type="GO" id="GO:0004376">
    <property type="term" value="F:GPI mannosyltransferase activity"/>
    <property type="evidence" value="ECO:0007669"/>
    <property type="project" value="InterPro"/>
</dbReference>
<evidence type="ECO:0000256" key="5">
    <source>
        <dbReference type="ARBA" id="ARBA00022676"/>
    </source>
</evidence>
<feature type="transmembrane region" description="Helical" evidence="11">
    <location>
        <begin position="149"/>
        <end position="170"/>
    </location>
</feature>
<dbReference type="PANTHER" id="PTHR12468">
    <property type="entry name" value="GPI MANNOSYLTRANSFERASE 2"/>
    <property type="match status" value="1"/>
</dbReference>
<comment type="similarity">
    <text evidence="3 11">Belongs to the PIGV family.</text>
</comment>
<dbReference type="AlphaFoldDB" id="A0AAD4NHK8"/>
<evidence type="ECO:0000256" key="8">
    <source>
        <dbReference type="ARBA" id="ARBA00022824"/>
    </source>
</evidence>
<dbReference type="GO" id="GO:0000009">
    <property type="term" value="F:alpha-1,6-mannosyltransferase activity"/>
    <property type="evidence" value="ECO:0007669"/>
    <property type="project" value="InterPro"/>
</dbReference>
<dbReference type="Pfam" id="PF04188">
    <property type="entry name" value="Mannosyl_trans2"/>
    <property type="match status" value="1"/>
</dbReference>
<evidence type="ECO:0000256" key="7">
    <source>
        <dbReference type="ARBA" id="ARBA00022692"/>
    </source>
</evidence>
<dbReference type="PANTHER" id="PTHR12468:SF2">
    <property type="entry name" value="GPI MANNOSYLTRANSFERASE 2"/>
    <property type="match status" value="1"/>
</dbReference>
<keyword evidence="5 11" id="KW-0328">Glycosyltransferase</keyword>
<keyword evidence="10 11" id="KW-0472">Membrane</keyword>
<proteinExistence type="inferred from homology"/>
<keyword evidence="8 11" id="KW-0256">Endoplasmic reticulum</keyword>
<dbReference type="InterPro" id="IPR007315">
    <property type="entry name" value="PIG-V/Gpi18"/>
</dbReference>
<keyword evidence="4 11" id="KW-0337">GPI-anchor biosynthesis</keyword>
<evidence type="ECO:0000256" key="3">
    <source>
        <dbReference type="ARBA" id="ARBA00008698"/>
    </source>
</evidence>
<evidence type="ECO:0000313" key="12">
    <source>
        <dbReference type="EMBL" id="KAI1728880.1"/>
    </source>
</evidence>
<keyword evidence="13" id="KW-1185">Reference proteome</keyword>
<protein>
    <recommendedName>
        <fullName evidence="11">GPI mannosyltransferase 2</fullName>
        <ecNumber evidence="11">2.4.1.-</ecNumber>
    </recommendedName>
</protein>
<comment type="pathway">
    <text evidence="2 11">Glycolipid biosynthesis; glycosylphosphatidylinositol-anchor biosynthesis.</text>
</comment>
<feature type="transmembrane region" description="Helical" evidence="11">
    <location>
        <begin position="177"/>
        <end position="202"/>
    </location>
</feature>
<sequence>MTRARRLKERAPPTYFANNNAKNDIQRVLNSTNDVKTWSTASDEVEDQSVMQESMCSFDDQQDLVTEPKILSFLIKQLVFSRIFLITFQFFINRIMKDHPTDAFKGIPQAEVNRRDHFVQNLFGGLSCWDARHFLHVAEFGYTWESTLAWFPLFPAILRVLGTCIQFIFGPMNLFSAMLLGGVILNNIIFVVNGILLFRLAYTLTGNLKETIISVYVFCWNPASIFFSAVYTESLYTLFTFAAVLFLQHNPSDRIRQIIASFIFSFAFLTRANGLANIGYIGFPLLLEVILRKTDADKVEFEDFNMNFLLKAMHRLSLFLLCFFIMVLPLRLFGFAMEEKFCSNKAAYEEPRLKNFLHNNTFVLPGDVANLTWCNDDRDPSPLLPPYYAEVQEKYWGVGLFGHWQLRKIPFFLMAAPTLGFVFYGILDFISNAVNDSRRIEQILQDRRMLIPFAIHSAFIAFAGIFVYNVEVSMRLLFSSSPFLYIVIARIMSEQTPLVSVPDDLMEPFLLPFLSIYARVRLLHFVMLTYLLGFFFFGTTLHVNWLPFI</sequence>
<evidence type="ECO:0000256" key="1">
    <source>
        <dbReference type="ARBA" id="ARBA00004477"/>
    </source>
</evidence>
<dbReference type="EMBL" id="JAKKPZ010000001">
    <property type="protein sequence ID" value="KAI1728880.1"/>
    <property type="molecule type" value="Genomic_DNA"/>
</dbReference>
<feature type="transmembrane region" description="Helical" evidence="11">
    <location>
        <begin position="522"/>
        <end position="546"/>
    </location>
</feature>
<evidence type="ECO:0000256" key="4">
    <source>
        <dbReference type="ARBA" id="ARBA00022502"/>
    </source>
</evidence>
<keyword evidence="9 11" id="KW-1133">Transmembrane helix</keyword>
<name>A0AAD4NHK8_9BILA</name>
<evidence type="ECO:0000256" key="9">
    <source>
        <dbReference type="ARBA" id="ARBA00022989"/>
    </source>
</evidence>
<dbReference type="EC" id="2.4.1.-" evidence="11"/>
<dbReference type="GO" id="GO:0031501">
    <property type="term" value="C:mannosyltransferase complex"/>
    <property type="evidence" value="ECO:0007669"/>
    <property type="project" value="TreeGrafter"/>
</dbReference>
<evidence type="ECO:0000256" key="11">
    <source>
        <dbReference type="RuleBase" id="RU363112"/>
    </source>
</evidence>
<feature type="transmembrane region" description="Helical" evidence="11">
    <location>
        <begin position="222"/>
        <end position="247"/>
    </location>
</feature>
<accession>A0AAD4NHK8</accession>
<feature type="transmembrane region" description="Helical" evidence="11">
    <location>
        <begin position="411"/>
        <end position="430"/>
    </location>
</feature>
<evidence type="ECO:0000256" key="6">
    <source>
        <dbReference type="ARBA" id="ARBA00022679"/>
    </source>
</evidence>
<organism evidence="12 13">
    <name type="scientific">Ditylenchus destructor</name>
    <dbReference type="NCBI Taxonomy" id="166010"/>
    <lineage>
        <taxon>Eukaryota</taxon>
        <taxon>Metazoa</taxon>
        <taxon>Ecdysozoa</taxon>
        <taxon>Nematoda</taxon>
        <taxon>Chromadorea</taxon>
        <taxon>Rhabditida</taxon>
        <taxon>Tylenchina</taxon>
        <taxon>Tylenchomorpha</taxon>
        <taxon>Sphaerularioidea</taxon>
        <taxon>Anguinidae</taxon>
        <taxon>Anguininae</taxon>
        <taxon>Ditylenchus</taxon>
    </lineage>
</organism>
<comment type="function">
    <text evidence="11">Mannosyltransferase involved in glycosylphosphatidylinositol-anchor biosynthesis.</text>
</comment>
<evidence type="ECO:0000256" key="10">
    <source>
        <dbReference type="ARBA" id="ARBA00023136"/>
    </source>
</evidence>